<organism evidence="1 2">
    <name type="scientific">Eubacterium ramulus</name>
    <dbReference type="NCBI Taxonomy" id="39490"/>
    <lineage>
        <taxon>Bacteria</taxon>
        <taxon>Bacillati</taxon>
        <taxon>Bacillota</taxon>
        <taxon>Clostridia</taxon>
        <taxon>Eubacteriales</taxon>
        <taxon>Eubacteriaceae</taxon>
        <taxon>Eubacterium</taxon>
    </lineage>
</organism>
<comment type="caution">
    <text evidence="1">The sequence shown here is derived from an EMBL/GenBank/DDBJ whole genome shotgun (WGS) entry which is preliminary data.</text>
</comment>
<evidence type="ECO:0000313" key="1">
    <source>
        <dbReference type="EMBL" id="PWE87112.1"/>
    </source>
</evidence>
<proteinExistence type="predicted"/>
<dbReference type="RefSeq" id="WP_109215262.1">
    <property type="nucleotide sequence ID" value="NZ_JRFU01000061.1"/>
</dbReference>
<protein>
    <submittedName>
        <fullName evidence="1">Uncharacterized protein</fullName>
    </submittedName>
</protein>
<name>A0A2V1JQB3_EUBRA</name>
<accession>A0A2V1JQB3</accession>
<dbReference type="AlphaFoldDB" id="A0A2V1JQB3"/>
<evidence type="ECO:0000313" key="2">
    <source>
        <dbReference type="Proteomes" id="UP000245288"/>
    </source>
</evidence>
<keyword evidence="2" id="KW-1185">Reference proteome</keyword>
<dbReference type="Proteomes" id="UP000245288">
    <property type="component" value="Unassembled WGS sequence"/>
</dbReference>
<reference evidence="1 2" key="1">
    <citation type="submission" date="2014-09" db="EMBL/GenBank/DDBJ databases">
        <title>Butyrate-producing bacteria isolated from human gut.</title>
        <authorList>
            <person name="Zhang Q."/>
            <person name="Zhao L."/>
        </authorList>
    </citation>
    <scope>NUCLEOTIDE SEQUENCE [LARGE SCALE GENOMIC DNA]</scope>
    <source>
        <strain evidence="1 2">21</strain>
    </source>
</reference>
<sequence length="111" mass="12801">MVMTAKEMYRKTMISSKAKELMDDVMKKIMKQSSNGHFALRMAVDDRDKNDHEIIQAVQNELIANGYKVKFDPVQPLPSGCPSDQWDFYAYLNVGWGKDVVEEKIKGENKR</sequence>
<gene>
    <name evidence="1" type="ORF">LG34_06165</name>
</gene>
<dbReference type="EMBL" id="JRFU01000061">
    <property type="protein sequence ID" value="PWE87112.1"/>
    <property type="molecule type" value="Genomic_DNA"/>
</dbReference>